<reference evidence="1 2" key="1">
    <citation type="submission" date="2019-08" db="EMBL/GenBank/DDBJ databases">
        <title>Archangium and Cystobacter genomes.</title>
        <authorList>
            <person name="Chen I.-C.K."/>
            <person name="Wielgoss S."/>
        </authorList>
    </citation>
    <scope>NUCLEOTIDE SEQUENCE [LARGE SCALE GENOMIC DNA]</scope>
    <source>
        <strain evidence="1 2">Cbm 6</strain>
    </source>
</reference>
<protein>
    <submittedName>
        <fullName evidence="1">Uncharacterized protein</fullName>
    </submittedName>
</protein>
<gene>
    <name evidence="1" type="ORF">F0U60_23785</name>
</gene>
<sequence length="68" mass="7238">MNVASLLKTPRADAPKPGALKLLRVEASVLAEAFLGPARESVLAFRFMRALLTQGGKVVPPPEKRALA</sequence>
<dbReference type="RefSeq" id="WP_395823559.1">
    <property type="nucleotide sequence ID" value="NZ_CP043494.1"/>
</dbReference>
<dbReference type="EMBL" id="CP043494">
    <property type="protein sequence ID" value="WNG46803.1"/>
    <property type="molecule type" value="Genomic_DNA"/>
</dbReference>
<proteinExistence type="predicted"/>
<evidence type="ECO:0000313" key="2">
    <source>
        <dbReference type="Proteomes" id="UP001611383"/>
    </source>
</evidence>
<name>A0ABY9WT60_9BACT</name>
<evidence type="ECO:0000313" key="1">
    <source>
        <dbReference type="EMBL" id="WNG46803.1"/>
    </source>
</evidence>
<organism evidence="1 2">
    <name type="scientific">Archangium minus</name>
    <dbReference type="NCBI Taxonomy" id="83450"/>
    <lineage>
        <taxon>Bacteria</taxon>
        <taxon>Pseudomonadati</taxon>
        <taxon>Myxococcota</taxon>
        <taxon>Myxococcia</taxon>
        <taxon>Myxococcales</taxon>
        <taxon>Cystobacterineae</taxon>
        <taxon>Archangiaceae</taxon>
        <taxon>Archangium</taxon>
    </lineage>
</organism>
<keyword evidence="2" id="KW-1185">Reference proteome</keyword>
<dbReference type="Proteomes" id="UP001611383">
    <property type="component" value="Chromosome"/>
</dbReference>
<accession>A0ABY9WT60</accession>